<evidence type="ECO:0000256" key="4">
    <source>
        <dbReference type="SAM" id="MobiDB-lite"/>
    </source>
</evidence>
<dbReference type="PANTHER" id="PTHR28082">
    <property type="entry name" value="ZINC FINGER PROTEIN"/>
    <property type="match status" value="1"/>
</dbReference>
<feature type="region of interest" description="Disordered" evidence="4">
    <location>
        <begin position="1"/>
        <end position="20"/>
    </location>
</feature>
<feature type="domain" description="CHY-type" evidence="5">
    <location>
        <begin position="30"/>
        <end position="92"/>
    </location>
</feature>
<dbReference type="Pfam" id="PF05495">
    <property type="entry name" value="zf-CHY"/>
    <property type="match status" value="1"/>
</dbReference>
<evidence type="ECO:0000256" key="2">
    <source>
        <dbReference type="ARBA" id="ARBA00022771"/>
    </source>
</evidence>
<sequence>MVSKPDDSHQQHIPQGPAVHGLDVTPLTQCTHWNSERDVIAIKHKCCGQYYACISCHNALAQHPPDVWPQHERHSKAILCGKCRAELTIEQYMSCGNICPSCGAAFNPGCSLHYDLYFEMDGPEVCPARR</sequence>
<evidence type="ECO:0000313" key="6">
    <source>
        <dbReference type="EMBL" id="KUI61477.1"/>
    </source>
</evidence>
<dbReference type="InterPro" id="IPR008913">
    <property type="entry name" value="Znf_CHY"/>
</dbReference>
<organism evidence="6 7">
    <name type="scientific">Cytospora mali</name>
    <name type="common">Apple Valsa canker fungus</name>
    <name type="synonym">Valsa mali</name>
    <dbReference type="NCBI Taxonomy" id="578113"/>
    <lineage>
        <taxon>Eukaryota</taxon>
        <taxon>Fungi</taxon>
        <taxon>Dikarya</taxon>
        <taxon>Ascomycota</taxon>
        <taxon>Pezizomycotina</taxon>
        <taxon>Sordariomycetes</taxon>
        <taxon>Sordariomycetidae</taxon>
        <taxon>Diaporthales</taxon>
        <taxon>Cytosporaceae</taxon>
        <taxon>Cytospora</taxon>
    </lineage>
</organism>
<name>A0A194VBU7_CYTMA</name>
<dbReference type="PANTHER" id="PTHR28082:SF1">
    <property type="entry name" value="HELPER OF TIM PROTEIN 13"/>
    <property type="match status" value="1"/>
</dbReference>
<evidence type="ECO:0000256" key="1">
    <source>
        <dbReference type="ARBA" id="ARBA00022723"/>
    </source>
</evidence>
<dbReference type="GO" id="GO:0008270">
    <property type="term" value="F:zinc ion binding"/>
    <property type="evidence" value="ECO:0007669"/>
    <property type="project" value="UniProtKB-KW"/>
</dbReference>
<keyword evidence="1" id="KW-0479">Metal-binding</keyword>
<dbReference type="Proteomes" id="UP000078576">
    <property type="component" value="Unassembled WGS sequence"/>
</dbReference>
<keyword evidence="2" id="KW-0863">Zinc-finger</keyword>
<dbReference type="InterPro" id="IPR037274">
    <property type="entry name" value="Znf_CHY_sf"/>
</dbReference>
<dbReference type="GO" id="GO:0045041">
    <property type="term" value="P:protein import into mitochondrial intermembrane space"/>
    <property type="evidence" value="ECO:0007669"/>
    <property type="project" value="TreeGrafter"/>
</dbReference>
<keyword evidence="3" id="KW-0862">Zinc</keyword>
<accession>A0A194VBU7</accession>
<gene>
    <name evidence="6" type="ORF">VP1G_11253</name>
</gene>
<dbReference type="AlphaFoldDB" id="A0A194VBU7"/>
<reference evidence="7" key="1">
    <citation type="submission" date="2014-12" db="EMBL/GenBank/DDBJ databases">
        <title>Genome Sequence of Valsa Canker Pathogens Uncovers a Specific Adaption of Colonization on Woody Bark.</title>
        <authorList>
            <person name="Yin Z."/>
            <person name="Liu H."/>
            <person name="Gao X."/>
            <person name="Li Z."/>
            <person name="Song N."/>
            <person name="Ke X."/>
            <person name="Dai Q."/>
            <person name="Wu Y."/>
            <person name="Sun Y."/>
            <person name="Xu J.-R."/>
            <person name="Kang Z.K."/>
            <person name="Wang L."/>
            <person name="Huang L."/>
        </authorList>
    </citation>
    <scope>NUCLEOTIDE SEQUENCE [LARGE SCALE GENOMIC DNA]</scope>
    <source>
        <strain evidence="7">SXYL134</strain>
    </source>
</reference>
<keyword evidence="7" id="KW-1185">Reference proteome</keyword>
<protein>
    <submittedName>
        <fullName evidence="6">Helper of Tim protein 13</fullName>
    </submittedName>
</protein>
<proteinExistence type="predicted"/>
<dbReference type="STRING" id="694573.A0A194VBU7"/>
<dbReference type="GO" id="GO:0005758">
    <property type="term" value="C:mitochondrial intermembrane space"/>
    <property type="evidence" value="ECO:0007669"/>
    <property type="project" value="TreeGrafter"/>
</dbReference>
<dbReference type="OrthoDB" id="411372at2759"/>
<evidence type="ECO:0000313" key="7">
    <source>
        <dbReference type="Proteomes" id="UP000078576"/>
    </source>
</evidence>
<dbReference type="SUPFAM" id="SSF161219">
    <property type="entry name" value="CHY zinc finger-like"/>
    <property type="match status" value="1"/>
</dbReference>
<evidence type="ECO:0000256" key="3">
    <source>
        <dbReference type="ARBA" id="ARBA00022833"/>
    </source>
</evidence>
<evidence type="ECO:0000259" key="5">
    <source>
        <dbReference type="Pfam" id="PF05495"/>
    </source>
</evidence>
<feature type="compositionally biased region" description="Basic and acidic residues" evidence="4">
    <location>
        <begin position="1"/>
        <end position="10"/>
    </location>
</feature>
<dbReference type="InterPro" id="IPR052604">
    <property type="entry name" value="Mito_Tim_assembly_helper"/>
</dbReference>
<dbReference type="EMBL" id="KN714777">
    <property type="protein sequence ID" value="KUI61477.1"/>
    <property type="molecule type" value="Genomic_DNA"/>
</dbReference>